<dbReference type="RefSeq" id="WP_110475325.1">
    <property type="nucleotide sequence ID" value="NZ_BMWQ01000002.1"/>
</dbReference>
<evidence type="ECO:0000313" key="2">
    <source>
        <dbReference type="EMBL" id="PYE81967.1"/>
    </source>
</evidence>
<organism evidence="2 3">
    <name type="scientific">Winogradskyella epiphytica</name>
    <dbReference type="NCBI Taxonomy" id="262005"/>
    <lineage>
        <taxon>Bacteria</taxon>
        <taxon>Pseudomonadati</taxon>
        <taxon>Bacteroidota</taxon>
        <taxon>Flavobacteriia</taxon>
        <taxon>Flavobacteriales</taxon>
        <taxon>Flavobacteriaceae</taxon>
        <taxon>Winogradskyella</taxon>
    </lineage>
</organism>
<evidence type="ECO:0000256" key="1">
    <source>
        <dbReference type="SAM" id="Phobius"/>
    </source>
</evidence>
<dbReference type="AlphaFoldDB" id="A0A2V4YEQ8"/>
<reference evidence="2 3" key="1">
    <citation type="submission" date="2018-06" db="EMBL/GenBank/DDBJ databases">
        <title>Genomic Encyclopedia of Type Strains, Phase III (KMG-III): the genomes of soil and plant-associated and newly described type strains.</title>
        <authorList>
            <person name="Whitman W."/>
        </authorList>
    </citation>
    <scope>NUCLEOTIDE SEQUENCE [LARGE SCALE GENOMIC DNA]</scope>
    <source>
        <strain evidence="2 3">CECT 7945</strain>
    </source>
</reference>
<feature type="transmembrane region" description="Helical" evidence="1">
    <location>
        <begin position="43"/>
        <end position="62"/>
    </location>
</feature>
<gene>
    <name evidence="2" type="ORF">DFQ11_102547</name>
</gene>
<keyword evidence="1" id="KW-0472">Membrane</keyword>
<keyword evidence="1" id="KW-1133">Transmembrane helix</keyword>
<sequence>MKKKALFKAGMAGLSRFLLKILPVGWRFSSKPMGLDLYNPLEQWAGAYPTIFAVLFLYLTVYE</sequence>
<keyword evidence="1" id="KW-0812">Transmembrane</keyword>
<keyword evidence="3" id="KW-1185">Reference proteome</keyword>
<dbReference type="OrthoDB" id="9999452at2"/>
<accession>A0A2V4YEQ8</accession>
<proteinExistence type="predicted"/>
<dbReference type="Proteomes" id="UP000248054">
    <property type="component" value="Unassembled WGS sequence"/>
</dbReference>
<protein>
    <submittedName>
        <fullName evidence="2">Uncharacterized protein</fullName>
    </submittedName>
</protein>
<dbReference type="EMBL" id="QJTD01000002">
    <property type="protein sequence ID" value="PYE81967.1"/>
    <property type="molecule type" value="Genomic_DNA"/>
</dbReference>
<comment type="caution">
    <text evidence="2">The sequence shown here is derived from an EMBL/GenBank/DDBJ whole genome shotgun (WGS) entry which is preliminary data.</text>
</comment>
<name>A0A2V4YEQ8_9FLAO</name>
<evidence type="ECO:0000313" key="3">
    <source>
        <dbReference type="Proteomes" id="UP000248054"/>
    </source>
</evidence>